<dbReference type="Proteomes" id="UP000594261">
    <property type="component" value="Chromosome 2"/>
</dbReference>
<keyword evidence="2" id="KW-1185">Reference proteome</keyword>
<dbReference type="InParanoid" id="A0A7N2KWA7"/>
<accession>A0A7N2KWA7</accession>
<protein>
    <submittedName>
        <fullName evidence="1">Uncharacterized protein</fullName>
    </submittedName>
</protein>
<evidence type="ECO:0000313" key="2">
    <source>
        <dbReference type="Proteomes" id="UP000594261"/>
    </source>
</evidence>
<organism evidence="1 2">
    <name type="scientific">Quercus lobata</name>
    <name type="common">Valley oak</name>
    <dbReference type="NCBI Taxonomy" id="97700"/>
    <lineage>
        <taxon>Eukaryota</taxon>
        <taxon>Viridiplantae</taxon>
        <taxon>Streptophyta</taxon>
        <taxon>Embryophyta</taxon>
        <taxon>Tracheophyta</taxon>
        <taxon>Spermatophyta</taxon>
        <taxon>Magnoliopsida</taxon>
        <taxon>eudicotyledons</taxon>
        <taxon>Gunneridae</taxon>
        <taxon>Pentapetalae</taxon>
        <taxon>rosids</taxon>
        <taxon>fabids</taxon>
        <taxon>Fagales</taxon>
        <taxon>Fagaceae</taxon>
        <taxon>Quercus</taxon>
    </lineage>
</organism>
<dbReference type="AlphaFoldDB" id="A0A7N2KWA7"/>
<evidence type="ECO:0000313" key="1">
    <source>
        <dbReference type="EnsemblPlants" id="QL02p046024:mrna"/>
    </source>
</evidence>
<dbReference type="EnsemblPlants" id="QL02p046024:mrna">
    <property type="protein sequence ID" value="QL02p046024:mrna"/>
    <property type="gene ID" value="QL02p046024"/>
</dbReference>
<reference evidence="2" key="1">
    <citation type="journal article" date="2016" name="G3 (Bethesda)">
        <title>First Draft Assembly and Annotation of the Genome of a California Endemic Oak Quercus lobata Nee (Fagaceae).</title>
        <authorList>
            <person name="Sork V.L."/>
            <person name="Fitz-Gibbon S.T."/>
            <person name="Puiu D."/>
            <person name="Crepeau M."/>
            <person name="Gugger P.F."/>
            <person name="Sherman R."/>
            <person name="Stevens K."/>
            <person name="Langley C.H."/>
            <person name="Pellegrini M."/>
            <person name="Salzberg S.L."/>
        </authorList>
    </citation>
    <scope>NUCLEOTIDE SEQUENCE [LARGE SCALE GENOMIC DNA]</scope>
    <source>
        <strain evidence="2">cv. SW786</strain>
    </source>
</reference>
<sequence>MGDLWGLKGLIEEENETPGWTHLKLPGQAPSPRCGHTVTSEGHYARMKELLVVLGTLLQGETGEGDQRVKKMTTQIADLEEKCRGFEALKVEVSLMKKMFSQMSPLFTFTQDGDDDVVDVHSPCDVDLSSCDRH</sequence>
<proteinExistence type="predicted"/>
<name>A0A7N2KWA7_QUELO</name>
<dbReference type="Gramene" id="QL02p046024:mrna">
    <property type="protein sequence ID" value="QL02p046024:mrna"/>
    <property type="gene ID" value="QL02p046024"/>
</dbReference>
<reference evidence="1" key="2">
    <citation type="submission" date="2021-01" db="UniProtKB">
        <authorList>
            <consortium name="EnsemblPlants"/>
        </authorList>
    </citation>
    <scope>IDENTIFICATION</scope>
</reference>